<evidence type="ECO:0000313" key="10">
    <source>
        <dbReference type="EMBL" id="SJS32705.1"/>
    </source>
</evidence>
<dbReference type="PROSITE" id="PS00491">
    <property type="entry name" value="PROLINE_PEPTIDASE"/>
    <property type="match status" value="1"/>
</dbReference>
<dbReference type="GO" id="GO:0046872">
    <property type="term" value="F:metal ion binding"/>
    <property type="evidence" value="ECO:0007669"/>
    <property type="project" value="UniProtKB-KW"/>
</dbReference>
<evidence type="ECO:0000313" key="8">
    <source>
        <dbReference type="EMBL" id="CDT64133.1"/>
    </source>
</evidence>
<dbReference type="RefSeq" id="WP_004454949.1">
    <property type="nucleotide sequence ID" value="NZ_AP031492.1"/>
</dbReference>
<dbReference type="SUPFAM" id="SSF53092">
    <property type="entry name" value="Creatinase/prolidase N-terminal domain"/>
    <property type="match status" value="1"/>
</dbReference>
<dbReference type="Pfam" id="PF01321">
    <property type="entry name" value="Creatinase_N"/>
    <property type="match status" value="1"/>
</dbReference>
<dbReference type="InterPro" id="IPR050659">
    <property type="entry name" value="Peptidase_M24B"/>
</dbReference>
<evidence type="ECO:0000313" key="6">
    <source>
        <dbReference type="EMBL" id="CDS85056.1"/>
    </source>
</evidence>
<dbReference type="Proteomes" id="UP000372533">
    <property type="component" value="Unassembled WGS sequence"/>
</dbReference>
<dbReference type="InterPro" id="IPR000587">
    <property type="entry name" value="Creatinase_N"/>
</dbReference>
<accession>A0A069AAC6</accession>
<dbReference type="EC" id="3.4.-.-" evidence="10 11"/>
<keyword evidence="2 10" id="KW-0378">Hydrolase</keyword>
<dbReference type="EMBL" id="CAADAN010000001">
    <property type="protein sequence ID" value="VFD29066.1"/>
    <property type="molecule type" value="Genomic_DNA"/>
</dbReference>
<comment type="similarity">
    <text evidence="3">Belongs to the peptidase M24B family.</text>
</comment>
<dbReference type="Gene3D" id="3.40.350.10">
    <property type="entry name" value="Creatinase/prolidase N-terminal domain"/>
    <property type="match status" value="1"/>
</dbReference>
<dbReference type="GeneID" id="66355030"/>
<dbReference type="Gene3D" id="3.90.230.10">
    <property type="entry name" value="Creatinase/methionine aminopeptidase superfamily"/>
    <property type="match status" value="1"/>
</dbReference>
<dbReference type="EMBL" id="LK932407">
    <property type="protein sequence ID" value="CDS88580.1"/>
    <property type="molecule type" value="Genomic_DNA"/>
</dbReference>
<evidence type="ECO:0000259" key="4">
    <source>
        <dbReference type="Pfam" id="PF00557"/>
    </source>
</evidence>
<reference evidence="6" key="1">
    <citation type="submission" date="2014-07" db="EMBL/GenBank/DDBJ databases">
        <authorList>
            <person name="Monot Marc"/>
        </authorList>
    </citation>
    <scope>NUCLEOTIDE SEQUENCE</scope>
    <source>
        <strain evidence="8">7032989</strain>
        <strain evidence="7">7032994</strain>
    </source>
</reference>
<keyword evidence="1 3" id="KW-0479">Metal-binding</keyword>
<evidence type="ECO:0000313" key="7">
    <source>
        <dbReference type="EMBL" id="CDS88580.1"/>
    </source>
</evidence>
<dbReference type="Pfam" id="PF00557">
    <property type="entry name" value="Peptidase_M24"/>
    <property type="match status" value="1"/>
</dbReference>
<keyword evidence="9" id="KW-0031">Aminopeptidase</keyword>
<dbReference type="InterPro" id="IPR000994">
    <property type="entry name" value="Pept_M24"/>
</dbReference>
<dbReference type="SUPFAM" id="SSF55920">
    <property type="entry name" value="Creatinase/aminopeptidase"/>
    <property type="match status" value="1"/>
</dbReference>
<feature type="domain" description="Creatinase N-terminal" evidence="5">
    <location>
        <begin position="6"/>
        <end position="143"/>
    </location>
</feature>
<evidence type="ECO:0000313" key="9">
    <source>
        <dbReference type="EMBL" id="HBH1542829.1"/>
    </source>
</evidence>
<gene>
    <name evidence="8" type="ORF">BN1095_620036</name>
    <name evidence="6" type="ORF">BN1096_520071</name>
    <name evidence="7" type="ORF">BN1097_680113</name>
    <name evidence="9" type="ORF">KRM00_002321</name>
    <name evidence="12" type="ORF">SAMEA1402366_02598</name>
    <name evidence="11" type="ORF">SAMEA1402399_00098</name>
    <name evidence="10" type="ORF">SAMEA3375112_01843</name>
</gene>
<dbReference type="PANTHER" id="PTHR46112">
    <property type="entry name" value="AMINOPEPTIDASE"/>
    <property type="match status" value="1"/>
</dbReference>
<evidence type="ECO:0000313" key="14">
    <source>
        <dbReference type="Proteomes" id="UP000372533"/>
    </source>
</evidence>
<dbReference type="Proteomes" id="UP000189137">
    <property type="component" value="Unassembled WGS sequence"/>
</dbReference>
<keyword evidence="9" id="KW-0645">Protease</keyword>
<dbReference type="EMBL" id="DAEPXK010000024">
    <property type="protein sequence ID" value="HBH1542829.1"/>
    <property type="molecule type" value="Genomic_DNA"/>
</dbReference>
<dbReference type="InterPro" id="IPR001131">
    <property type="entry name" value="Peptidase_M24B_aminopep-P_CS"/>
</dbReference>
<proteinExistence type="inferred from homology"/>
<evidence type="ECO:0000313" key="11">
    <source>
        <dbReference type="EMBL" id="VFD29066.1"/>
    </source>
</evidence>
<sequence length="379" mass="42993">MSNNMRLERLRKYMNEKSIEIALIFEPDNQFYISGFKAITYSRPIVTVVTQDKIELIVPGLEELHAKEVAKVDNVYVYYEIPEMKEHGISHKHYLDIILNKYPKGTTVGIEKDIVSASFSEYITDKSFAIKDVGSKIFEMRYVKDAKEIEFLKIAGYLSDIGIKGSLENVRVGMSELEFDVAGDNALLKYVSENYPDTYIGFANWTCSGIDRTAQPHLDSNTRILQRGDIVIHSRQVWYENYRAENERTFIIGKPTERQKEVFKIAVEAQQAGLDTIKAGIPARMVDEAARAVVAKYGLELYSNHRIGHGLGLSEHEEPYLRFDNELILEEGMVFSMEPGIYIPGVGGFRHSDTAIVGKNGATIITNYPRSVEELILDI</sequence>
<dbReference type="EMBL" id="CAAJVP010000013">
    <property type="protein sequence ID" value="VHY13148.1"/>
    <property type="molecule type" value="Genomic_DNA"/>
</dbReference>
<evidence type="ECO:0000256" key="1">
    <source>
        <dbReference type="ARBA" id="ARBA00022723"/>
    </source>
</evidence>
<name>A0A069AAC6_CLODI</name>
<protein>
    <submittedName>
        <fullName evidence="9">Aminopeptidase P family protein</fullName>
    </submittedName>
    <submittedName>
        <fullName evidence="6">Cobalt dependent x-pro dipeptidase</fullName>
    </submittedName>
    <submittedName>
        <fullName evidence="7">Creatinase</fullName>
    </submittedName>
    <submittedName>
        <fullName evidence="10">Uncharacterized peptidase SA1530</fullName>
        <ecNumber evidence="10 11">3.4.-.-</ecNumber>
    </submittedName>
</protein>
<dbReference type="EMBL" id="FUPS01000005">
    <property type="protein sequence ID" value="SJS32705.1"/>
    <property type="molecule type" value="Genomic_DNA"/>
</dbReference>
<evidence type="ECO:0000259" key="5">
    <source>
        <dbReference type="Pfam" id="PF01321"/>
    </source>
</evidence>
<dbReference type="EMBL" id="LK932505">
    <property type="protein sequence ID" value="CDS85056.1"/>
    <property type="molecule type" value="Genomic_DNA"/>
</dbReference>
<evidence type="ECO:0000256" key="3">
    <source>
        <dbReference type="RuleBase" id="RU000590"/>
    </source>
</evidence>
<dbReference type="Proteomes" id="UP000411588">
    <property type="component" value="Unassembled WGS sequence"/>
</dbReference>
<evidence type="ECO:0000313" key="12">
    <source>
        <dbReference type="EMBL" id="VHY13148.1"/>
    </source>
</evidence>
<organism evidence="6">
    <name type="scientific">Clostridioides difficile</name>
    <name type="common">Peptoclostridium difficile</name>
    <dbReference type="NCBI Taxonomy" id="1496"/>
    <lineage>
        <taxon>Bacteria</taxon>
        <taxon>Bacillati</taxon>
        <taxon>Bacillota</taxon>
        <taxon>Clostridia</taxon>
        <taxon>Peptostreptococcales</taxon>
        <taxon>Peptostreptococcaceae</taxon>
        <taxon>Clostridioides</taxon>
    </lineage>
</organism>
<reference evidence="9" key="2">
    <citation type="journal article" date="2018" name="Genome Biol.">
        <title>SKESA: strategic k-mer extension for scrupulous assemblies.</title>
        <authorList>
            <person name="Souvorov A."/>
            <person name="Agarwala R."/>
            <person name="Lipman D.J."/>
        </authorList>
    </citation>
    <scope>NUCLEOTIDE SEQUENCE</scope>
    <source>
        <strain evidence="9">HN1000</strain>
    </source>
</reference>
<dbReference type="AlphaFoldDB" id="A0A069AAC6"/>
<dbReference type="Proteomes" id="UP000878956">
    <property type="component" value="Unassembled WGS sequence"/>
</dbReference>
<evidence type="ECO:0000256" key="2">
    <source>
        <dbReference type="ARBA" id="ARBA00022801"/>
    </source>
</evidence>
<dbReference type="InterPro" id="IPR029149">
    <property type="entry name" value="Creatin/AminoP/Spt16_N"/>
</dbReference>
<dbReference type="PANTHER" id="PTHR46112:SF2">
    <property type="entry name" value="XAA-PRO AMINOPEPTIDASE P-RELATED"/>
    <property type="match status" value="1"/>
</dbReference>
<dbReference type="GO" id="GO:0004177">
    <property type="term" value="F:aminopeptidase activity"/>
    <property type="evidence" value="ECO:0007669"/>
    <property type="project" value="UniProtKB-KW"/>
</dbReference>
<dbReference type="EMBL" id="LK933316">
    <property type="protein sequence ID" value="CDT64133.1"/>
    <property type="molecule type" value="Genomic_DNA"/>
</dbReference>
<reference evidence="9" key="4">
    <citation type="submission" date="2021-06" db="EMBL/GenBank/DDBJ databases">
        <authorList>
            <consortium name="NCBI Pathogen Detection Project"/>
        </authorList>
    </citation>
    <scope>NUCLEOTIDE SEQUENCE</scope>
    <source>
        <strain evidence="9">HN1000</strain>
    </source>
</reference>
<evidence type="ECO:0000313" key="13">
    <source>
        <dbReference type="Proteomes" id="UP000189137"/>
    </source>
</evidence>
<feature type="domain" description="Peptidase M24" evidence="4">
    <location>
        <begin position="152"/>
        <end position="357"/>
    </location>
</feature>
<evidence type="ECO:0000313" key="15">
    <source>
        <dbReference type="Proteomes" id="UP000411588"/>
    </source>
</evidence>
<reference evidence="11 15" key="3">
    <citation type="submission" date="2019-02" db="EMBL/GenBank/DDBJ databases">
        <authorList>
            <consortium name="Pathogen Informatics"/>
        </authorList>
    </citation>
    <scope>NUCLEOTIDE SEQUENCE [LARGE SCALE GENOMIC DNA]</scope>
    <source>
        <strain evidence="11">Clo34</strain>
        <strain evidence="15">clo34</strain>
        <strain evidence="12">Tl291</strain>
        <strain evidence="14">tl291</strain>
        <strain evidence="10 13">VRECD0157</strain>
    </source>
</reference>
<dbReference type="InterPro" id="IPR036005">
    <property type="entry name" value="Creatinase/aminopeptidase-like"/>
</dbReference>
<dbReference type="PATRIC" id="fig|1496.897.peg.3237"/>